<keyword evidence="2" id="KW-1185">Reference proteome</keyword>
<dbReference type="Proteomes" id="UP000032142">
    <property type="component" value="Unassembled WGS sequence"/>
</dbReference>
<dbReference type="EMBL" id="KN426969">
    <property type="protein sequence ID" value="KHG23968.1"/>
    <property type="molecule type" value="Genomic_DNA"/>
</dbReference>
<protein>
    <submittedName>
        <fullName evidence="1">Uncharacterized protein</fullName>
    </submittedName>
</protein>
<evidence type="ECO:0000313" key="2">
    <source>
        <dbReference type="Proteomes" id="UP000032142"/>
    </source>
</evidence>
<dbReference type="AlphaFoldDB" id="A0A0B0PB26"/>
<name>A0A0B0PB26_GOSAR</name>
<organism evidence="1 2">
    <name type="scientific">Gossypium arboreum</name>
    <name type="common">Tree cotton</name>
    <name type="synonym">Gossypium nanking</name>
    <dbReference type="NCBI Taxonomy" id="29729"/>
    <lineage>
        <taxon>Eukaryota</taxon>
        <taxon>Viridiplantae</taxon>
        <taxon>Streptophyta</taxon>
        <taxon>Embryophyta</taxon>
        <taxon>Tracheophyta</taxon>
        <taxon>Spermatophyta</taxon>
        <taxon>Magnoliopsida</taxon>
        <taxon>eudicotyledons</taxon>
        <taxon>Gunneridae</taxon>
        <taxon>Pentapetalae</taxon>
        <taxon>rosids</taxon>
        <taxon>malvids</taxon>
        <taxon>Malvales</taxon>
        <taxon>Malvaceae</taxon>
        <taxon>Malvoideae</taxon>
        <taxon>Gossypium</taxon>
    </lineage>
</organism>
<gene>
    <name evidence="1" type="ORF">F383_28531</name>
</gene>
<proteinExistence type="predicted"/>
<sequence length="16" mass="1992">MLNPLRKMSTLWNIFQ</sequence>
<evidence type="ECO:0000313" key="1">
    <source>
        <dbReference type="EMBL" id="KHG23968.1"/>
    </source>
</evidence>
<accession>A0A0B0PB26</accession>
<reference evidence="2" key="1">
    <citation type="submission" date="2014-09" db="EMBL/GenBank/DDBJ databases">
        <authorList>
            <person name="Mudge J."/>
            <person name="Ramaraj T."/>
            <person name="Lindquist I.E."/>
            <person name="Bharti A.K."/>
            <person name="Sundararajan A."/>
            <person name="Cameron C.T."/>
            <person name="Woodward J.E."/>
            <person name="May G.D."/>
            <person name="Brubaker C."/>
            <person name="Broadhvest J."/>
            <person name="Wilkins T.A."/>
        </authorList>
    </citation>
    <scope>NUCLEOTIDE SEQUENCE</scope>
    <source>
        <strain evidence="2">cv. AKA8401</strain>
    </source>
</reference>